<dbReference type="GO" id="GO:0006412">
    <property type="term" value="P:translation"/>
    <property type="evidence" value="ECO:0007669"/>
    <property type="project" value="UniProtKB-UniRule"/>
</dbReference>
<dbReference type="HAMAP" id="MF_01363">
    <property type="entry name" value="Ribosomal_bL21"/>
    <property type="match status" value="1"/>
</dbReference>
<dbReference type="GO" id="GO:1990904">
    <property type="term" value="C:ribonucleoprotein complex"/>
    <property type="evidence" value="ECO:0007669"/>
    <property type="project" value="UniProtKB-KW"/>
</dbReference>
<dbReference type="AlphaFoldDB" id="C5R8J4"/>
<sequence length="106" mass="11662">MEVYRLMAAYAIIENGGKQYKVSAGDVIYVEKLDAAEGDKVVFDKVVFADGKVGAPYVEGVTVSGTVEKQGKEKKVVTFKYKPKKHSHAKQGHRQPYTKVVIDSIA</sequence>
<dbReference type="InterPro" id="IPR028909">
    <property type="entry name" value="bL21-like"/>
</dbReference>
<evidence type="ECO:0000313" key="9">
    <source>
        <dbReference type="Proteomes" id="UP000004528"/>
    </source>
</evidence>
<dbReference type="SUPFAM" id="SSF141091">
    <property type="entry name" value="L21p-like"/>
    <property type="match status" value="1"/>
</dbReference>
<reference evidence="8 9" key="1">
    <citation type="submission" date="2009-04" db="EMBL/GenBank/DDBJ databases">
        <authorList>
            <person name="Qin X."/>
            <person name="Bachman B."/>
            <person name="Battles P."/>
            <person name="Bell A."/>
            <person name="Bess C."/>
            <person name="Bickham C."/>
            <person name="Chaboub L."/>
            <person name="Chen D."/>
            <person name="Coyle M."/>
            <person name="Deiros D.R."/>
            <person name="Dinh H."/>
            <person name="Forbes L."/>
            <person name="Fowler G."/>
            <person name="Francisco L."/>
            <person name="Fu Q."/>
            <person name="Gubbala S."/>
            <person name="Hale W."/>
            <person name="Han Y."/>
            <person name="Hemphill L."/>
            <person name="Highlander S.K."/>
            <person name="Hirani K."/>
            <person name="Hogues M."/>
            <person name="Jackson L."/>
            <person name="Jakkamsetti A."/>
            <person name="Javaid M."/>
            <person name="Jiang H."/>
            <person name="Korchina V."/>
            <person name="Kovar C."/>
            <person name="Lara F."/>
            <person name="Lee S."/>
            <person name="Mata R."/>
            <person name="Mathew T."/>
            <person name="Moen C."/>
            <person name="Morales K."/>
            <person name="Munidasa M."/>
            <person name="Nazareth L."/>
            <person name="Ngo R."/>
            <person name="Nguyen L."/>
            <person name="Okwuonu G."/>
            <person name="Ongeri F."/>
            <person name="Patil S."/>
            <person name="Petrosino J."/>
            <person name="Pham C."/>
            <person name="Pham P."/>
            <person name="Pu L.-L."/>
            <person name="Puazo M."/>
            <person name="Raj R."/>
            <person name="Reid J."/>
            <person name="Rouhana J."/>
            <person name="Saada N."/>
            <person name="Shang Y."/>
            <person name="Simmons D."/>
            <person name="Thornton R."/>
            <person name="Warren J."/>
            <person name="Weissenberger G."/>
            <person name="Zhang J."/>
            <person name="Zhang L."/>
            <person name="Zhou C."/>
            <person name="Zhu D."/>
            <person name="Muzny D."/>
            <person name="Worley K."/>
            <person name="Gibbs R."/>
        </authorList>
    </citation>
    <scope>NUCLEOTIDE SEQUENCE [LARGE SCALE GENOMIC DNA]</scope>
    <source>
        <strain evidence="8 9">ATCC 33313</strain>
    </source>
</reference>
<protein>
    <recommendedName>
        <fullName evidence="6">Large ribosomal subunit protein bL21</fullName>
    </recommendedName>
</protein>
<keyword evidence="5 6" id="KW-0687">Ribonucleoprotein</keyword>
<dbReference type="PANTHER" id="PTHR21349:SF0">
    <property type="entry name" value="LARGE RIBOSOMAL SUBUNIT PROTEIN BL21M"/>
    <property type="match status" value="1"/>
</dbReference>
<evidence type="ECO:0000256" key="3">
    <source>
        <dbReference type="ARBA" id="ARBA00022884"/>
    </source>
</evidence>
<dbReference type="Pfam" id="PF00829">
    <property type="entry name" value="Ribosomal_L21p"/>
    <property type="match status" value="1"/>
</dbReference>
<keyword evidence="9" id="KW-1185">Reference proteome</keyword>
<dbReference type="eggNOG" id="COG0261">
    <property type="taxonomic scope" value="Bacteria"/>
</dbReference>
<evidence type="ECO:0000256" key="1">
    <source>
        <dbReference type="ARBA" id="ARBA00008563"/>
    </source>
</evidence>
<keyword evidence="4 6" id="KW-0689">Ribosomal protein</keyword>
<comment type="subunit">
    <text evidence="6">Part of the 50S ribosomal subunit. Contacts protein L20.</text>
</comment>
<dbReference type="Proteomes" id="UP000004528">
    <property type="component" value="Unassembled WGS sequence"/>
</dbReference>
<dbReference type="PANTHER" id="PTHR21349">
    <property type="entry name" value="50S RIBOSOMAL PROTEIN L21"/>
    <property type="match status" value="1"/>
</dbReference>
<keyword evidence="3 6" id="KW-0694">RNA-binding</keyword>
<accession>C5R8J4</accession>
<dbReference type="GO" id="GO:0005737">
    <property type="term" value="C:cytoplasm"/>
    <property type="evidence" value="ECO:0007669"/>
    <property type="project" value="UniProtKB-ARBA"/>
</dbReference>
<evidence type="ECO:0000256" key="4">
    <source>
        <dbReference type="ARBA" id="ARBA00022980"/>
    </source>
</evidence>
<gene>
    <name evidence="6 8" type="primary">rplU</name>
    <name evidence="8" type="ORF">HMPREF0877_0289</name>
</gene>
<evidence type="ECO:0000256" key="2">
    <source>
        <dbReference type="ARBA" id="ARBA00022730"/>
    </source>
</evidence>
<dbReference type="GO" id="GO:0019843">
    <property type="term" value="F:rRNA binding"/>
    <property type="evidence" value="ECO:0007669"/>
    <property type="project" value="UniProtKB-UniRule"/>
</dbReference>
<dbReference type="GO" id="GO:0003735">
    <property type="term" value="F:structural constituent of ribosome"/>
    <property type="evidence" value="ECO:0007669"/>
    <property type="project" value="InterPro"/>
</dbReference>
<evidence type="ECO:0000313" key="8">
    <source>
        <dbReference type="EMBL" id="EER75488.1"/>
    </source>
</evidence>
<dbReference type="PROSITE" id="PS01169">
    <property type="entry name" value="RIBOSOMAL_L21"/>
    <property type="match status" value="1"/>
</dbReference>
<evidence type="ECO:0000256" key="7">
    <source>
        <dbReference type="RuleBase" id="RU000562"/>
    </source>
</evidence>
<proteinExistence type="inferred from homology"/>
<name>C5R8J4_WEIPA</name>
<dbReference type="InterPro" id="IPR018258">
    <property type="entry name" value="Ribosomal_bL21_CS"/>
</dbReference>
<dbReference type="EMBL" id="ACKU01000005">
    <property type="protein sequence ID" value="EER75488.1"/>
    <property type="molecule type" value="Genomic_DNA"/>
</dbReference>
<dbReference type="InterPro" id="IPR001787">
    <property type="entry name" value="Ribosomal_bL21"/>
</dbReference>
<dbReference type="InterPro" id="IPR036164">
    <property type="entry name" value="bL21-like_sf"/>
</dbReference>
<evidence type="ECO:0000256" key="6">
    <source>
        <dbReference type="HAMAP-Rule" id="MF_01363"/>
    </source>
</evidence>
<dbReference type="NCBIfam" id="TIGR00061">
    <property type="entry name" value="L21"/>
    <property type="match status" value="1"/>
</dbReference>
<comment type="caution">
    <text evidence="8">The sequence shown here is derived from an EMBL/GenBank/DDBJ whole genome shotgun (WGS) entry which is preliminary data.</text>
</comment>
<dbReference type="GO" id="GO:0005840">
    <property type="term" value="C:ribosome"/>
    <property type="evidence" value="ECO:0007669"/>
    <property type="project" value="UniProtKB-KW"/>
</dbReference>
<comment type="similarity">
    <text evidence="1 6 7">Belongs to the bacterial ribosomal protein bL21 family.</text>
</comment>
<dbReference type="STRING" id="585506.HMPREF0877_0289"/>
<dbReference type="HOGENOM" id="CLU_061463_3_1_9"/>
<keyword evidence="2 6" id="KW-0699">rRNA-binding</keyword>
<evidence type="ECO:0000256" key="5">
    <source>
        <dbReference type="ARBA" id="ARBA00023274"/>
    </source>
</evidence>
<comment type="function">
    <text evidence="6 7">This protein binds to 23S rRNA in the presence of protein L20.</text>
</comment>
<organism evidence="8 9">
    <name type="scientific">Weissella paramesenteroides ATCC 33313</name>
    <dbReference type="NCBI Taxonomy" id="585506"/>
    <lineage>
        <taxon>Bacteria</taxon>
        <taxon>Bacillati</taxon>
        <taxon>Bacillota</taxon>
        <taxon>Bacilli</taxon>
        <taxon>Lactobacillales</taxon>
        <taxon>Lactobacillaceae</taxon>
        <taxon>Weissella</taxon>
    </lineage>
</organism>